<dbReference type="Proteomes" id="UP000199800">
    <property type="component" value="Unassembled WGS sequence"/>
</dbReference>
<dbReference type="EMBL" id="FOHN01000032">
    <property type="protein sequence ID" value="SET58015.1"/>
    <property type="molecule type" value="Genomic_DNA"/>
</dbReference>
<protein>
    <submittedName>
        <fullName evidence="2">Uncharacterized protein, contains a NRPS condensation (Elongation) domain</fullName>
    </submittedName>
</protein>
<dbReference type="GO" id="GO:0003824">
    <property type="term" value="F:catalytic activity"/>
    <property type="evidence" value="ECO:0007669"/>
    <property type="project" value="InterPro"/>
</dbReference>
<dbReference type="Pfam" id="PF00668">
    <property type="entry name" value="Condensation"/>
    <property type="match status" value="1"/>
</dbReference>
<dbReference type="PANTHER" id="PTHR28037">
    <property type="entry name" value="ALCOHOL O-ACETYLTRANSFERASE 1-RELATED"/>
    <property type="match status" value="1"/>
</dbReference>
<dbReference type="AlphaFoldDB" id="A0A1I0FIE2"/>
<dbReference type="SUPFAM" id="SSF52777">
    <property type="entry name" value="CoA-dependent acyltransferases"/>
    <property type="match status" value="2"/>
</dbReference>
<dbReference type="GO" id="GO:0008610">
    <property type="term" value="P:lipid biosynthetic process"/>
    <property type="evidence" value="ECO:0007669"/>
    <property type="project" value="UniProtKB-ARBA"/>
</dbReference>
<sequence length="449" mass="51291">MITKLQTGRNFLFNPVSTEIFNFKILGNPSIEALKASISNAVLNYQILNCRILGDIDGEYYFVPKESVNEPYIEVRDYELSAEEFTNEQSSIPFDLAKGEFQRFIIIPKSDYIVMNIVQHHIVGDGMSLLMLVQKIMQNLDTIDKNNGDLELEVPNMEKIQVLTNDDIMEHVRLNDLLQATVDKFNEEWKDEKMIFSYEEFKEFSEEYWNDNPIKVRRDLVSAEDMENIVQLCRAEGITVNSLLYTIASRAFGKKMKMGYVVNCRTDKFSSYGNFVNSLIVDCFYDEKLSFWDNARIIHNIMKCNAQDLSTPLLGTLIMNSLDGTLIDASNFLHKKGFEHKIVKEYVDTLSLGDQTIPFLSSNLGVIKIPTVYGKYQIDELYIGSPLDPLLDCNLGVITVNGKMTINAEYINKNGIDYNDILDQVIEGLHEVACGVEQNSSDERELQLV</sequence>
<dbReference type="InterPro" id="IPR023213">
    <property type="entry name" value="CAT-like_dom_sf"/>
</dbReference>
<feature type="domain" description="Condensation" evidence="1">
    <location>
        <begin position="23"/>
        <end position="145"/>
    </location>
</feature>
<proteinExistence type="predicted"/>
<dbReference type="Gene3D" id="3.30.559.10">
    <property type="entry name" value="Chloramphenicol acetyltransferase-like domain"/>
    <property type="match status" value="1"/>
</dbReference>
<dbReference type="InterPro" id="IPR052058">
    <property type="entry name" value="Alcohol_O-acetyltransferase"/>
</dbReference>
<organism evidence="2 3">
    <name type="scientific">[Clostridium] polysaccharolyticum</name>
    <dbReference type="NCBI Taxonomy" id="29364"/>
    <lineage>
        <taxon>Bacteria</taxon>
        <taxon>Bacillati</taxon>
        <taxon>Bacillota</taxon>
        <taxon>Clostridia</taxon>
        <taxon>Lachnospirales</taxon>
        <taxon>Lachnospiraceae</taxon>
    </lineage>
</organism>
<dbReference type="PANTHER" id="PTHR28037:SF1">
    <property type="entry name" value="ALCOHOL O-ACETYLTRANSFERASE 1-RELATED"/>
    <property type="match status" value="1"/>
</dbReference>
<dbReference type="OrthoDB" id="1839607at2"/>
<reference evidence="2 3" key="1">
    <citation type="submission" date="2016-10" db="EMBL/GenBank/DDBJ databases">
        <authorList>
            <person name="de Groot N.N."/>
        </authorList>
    </citation>
    <scope>NUCLEOTIDE SEQUENCE [LARGE SCALE GENOMIC DNA]</scope>
    <source>
        <strain evidence="2 3">DSM 1801</strain>
    </source>
</reference>
<name>A0A1I0FIE2_9FIRM</name>
<dbReference type="RefSeq" id="WP_092478852.1">
    <property type="nucleotide sequence ID" value="NZ_FOHN01000032.1"/>
</dbReference>
<gene>
    <name evidence="2" type="ORF">SAMN04487772_13222</name>
</gene>
<evidence type="ECO:0000259" key="1">
    <source>
        <dbReference type="Pfam" id="PF00668"/>
    </source>
</evidence>
<dbReference type="InterPro" id="IPR001242">
    <property type="entry name" value="Condensation_dom"/>
</dbReference>
<keyword evidence="3" id="KW-1185">Reference proteome</keyword>
<evidence type="ECO:0000313" key="2">
    <source>
        <dbReference type="EMBL" id="SET58015.1"/>
    </source>
</evidence>
<dbReference type="STRING" id="29364.SAMN04487772_13222"/>
<evidence type="ECO:0000313" key="3">
    <source>
        <dbReference type="Proteomes" id="UP000199800"/>
    </source>
</evidence>
<accession>A0A1I0FIE2</accession>